<dbReference type="EMBL" id="CVRL01000025">
    <property type="protein sequence ID" value="CRL11243.1"/>
    <property type="molecule type" value="Genomic_DNA"/>
</dbReference>
<protein>
    <submittedName>
        <fullName evidence="3">Putative domain 1</fullName>
    </submittedName>
</protein>
<dbReference type="NCBIfam" id="TIGR00369">
    <property type="entry name" value="unchar_dom_1"/>
    <property type="match status" value="1"/>
</dbReference>
<evidence type="ECO:0000256" key="1">
    <source>
        <dbReference type="ARBA" id="ARBA00022801"/>
    </source>
</evidence>
<keyword evidence="1" id="KW-0378">Hydrolase</keyword>
<dbReference type="AlphaFoldDB" id="A0A0H5D3E0"/>
<dbReference type="CDD" id="cd03443">
    <property type="entry name" value="PaaI_thioesterase"/>
    <property type="match status" value="1"/>
</dbReference>
<accession>A0A0H5D3E0</accession>
<proteinExistence type="predicted"/>
<dbReference type="InterPro" id="IPR003736">
    <property type="entry name" value="PAAI_dom"/>
</dbReference>
<dbReference type="GO" id="GO:0016289">
    <property type="term" value="F:acyl-CoA hydrolase activity"/>
    <property type="evidence" value="ECO:0007669"/>
    <property type="project" value="UniProtKB-ARBA"/>
</dbReference>
<dbReference type="Gene3D" id="3.10.129.10">
    <property type="entry name" value="Hotdog Thioesterase"/>
    <property type="match status" value="1"/>
</dbReference>
<dbReference type="Proteomes" id="UP000043764">
    <property type="component" value="Unassembled WGS sequence"/>
</dbReference>
<dbReference type="InterPro" id="IPR006683">
    <property type="entry name" value="Thioestr_dom"/>
</dbReference>
<dbReference type="STRING" id="481446.NIT7645_01196"/>
<keyword evidence="4" id="KW-1185">Reference proteome</keyword>
<dbReference type="Pfam" id="PF03061">
    <property type="entry name" value="4HBT"/>
    <property type="match status" value="1"/>
</dbReference>
<evidence type="ECO:0000259" key="2">
    <source>
        <dbReference type="Pfam" id="PF03061"/>
    </source>
</evidence>
<dbReference type="InterPro" id="IPR029069">
    <property type="entry name" value="HotDog_dom_sf"/>
</dbReference>
<name>A0A0H5D3E0_9RHOB</name>
<gene>
    <name evidence="3" type="ORF">NIT7321_02096</name>
</gene>
<dbReference type="RefSeq" id="WP_050673419.1">
    <property type="nucleotide sequence ID" value="NZ_CVRL01000025.1"/>
</dbReference>
<sequence length="144" mass="15377">MGLAFDAAGLGDYLHEVFAEVANDFVIERLDEDGITMRLVVDDRHLRPGGTISGPSMFALADVTIYALVLSRIGREALAVTTNASFDFMRKPAGGTPLVAEGKLLKLGRQLAVGDVLIYSQGDPRPVARSTMTYAIPPKKVGTA</sequence>
<feature type="domain" description="Thioesterase" evidence="2">
    <location>
        <begin position="49"/>
        <end position="124"/>
    </location>
</feature>
<reference evidence="4" key="1">
    <citation type="submission" date="2015-05" db="EMBL/GenBank/DDBJ databases">
        <authorList>
            <person name="Rodrigo-Torres Lidia"/>
            <person name="Arahal R.David."/>
        </authorList>
    </citation>
    <scope>NUCLEOTIDE SEQUENCE [LARGE SCALE GENOMIC DNA]</scope>
    <source>
        <strain evidence="4">CECT 7321</strain>
    </source>
</reference>
<organism evidence="3 4">
    <name type="scientific">Phaeobacter italicus</name>
    <dbReference type="NCBI Taxonomy" id="481446"/>
    <lineage>
        <taxon>Bacteria</taxon>
        <taxon>Pseudomonadati</taxon>
        <taxon>Pseudomonadota</taxon>
        <taxon>Alphaproteobacteria</taxon>
        <taxon>Rhodobacterales</taxon>
        <taxon>Roseobacteraceae</taxon>
        <taxon>Phaeobacter</taxon>
    </lineage>
</organism>
<evidence type="ECO:0000313" key="3">
    <source>
        <dbReference type="EMBL" id="CRL11243.1"/>
    </source>
</evidence>
<dbReference type="SUPFAM" id="SSF54637">
    <property type="entry name" value="Thioesterase/thiol ester dehydrase-isomerase"/>
    <property type="match status" value="1"/>
</dbReference>
<evidence type="ECO:0000313" key="4">
    <source>
        <dbReference type="Proteomes" id="UP000043764"/>
    </source>
</evidence>